<gene>
    <name evidence="1" type="ORF">PPERSA_06765</name>
</gene>
<accession>A0A0V0QS93</accession>
<evidence type="ECO:0000313" key="2">
    <source>
        <dbReference type="Proteomes" id="UP000054937"/>
    </source>
</evidence>
<comment type="caution">
    <text evidence="1">The sequence shown here is derived from an EMBL/GenBank/DDBJ whole genome shotgun (WGS) entry which is preliminary data.</text>
</comment>
<reference evidence="1 2" key="1">
    <citation type="journal article" date="2015" name="Sci. Rep.">
        <title>Genome of the facultative scuticociliatosis pathogen Pseudocohnilembus persalinus provides insight into its virulence through horizontal gene transfer.</title>
        <authorList>
            <person name="Xiong J."/>
            <person name="Wang G."/>
            <person name="Cheng J."/>
            <person name="Tian M."/>
            <person name="Pan X."/>
            <person name="Warren A."/>
            <person name="Jiang C."/>
            <person name="Yuan D."/>
            <person name="Miao W."/>
        </authorList>
    </citation>
    <scope>NUCLEOTIDE SEQUENCE [LARGE SCALE GENOMIC DNA]</scope>
    <source>
        <strain evidence="1">36N120E</strain>
    </source>
</reference>
<proteinExistence type="predicted"/>
<keyword evidence="2" id="KW-1185">Reference proteome</keyword>
<dbReference type="EMBL" id="LDAU01000110">
    <property type="protein sequence ID" value="KRX05131.1"/>
    <property type="molecule type" value="Genomic_DNA"/>
</dbReference>
<dbReference type="InParanoid" id="A0A0V0QS93"/>
<protein>
    <submittedName>
        <fullName evidence="1">Uncharacterized protein</fullName>
    </submittedName>
</protein>
<organism evidence="1 2">
    <name type="scientific">Pseudocohnilembus persalinus</name>
    <name type="common">Ciliate</name>
    <dbReference type="NCBI Taxonomy" id="266149"/>
    <lineage>
        <taxon>Eukaryota</taxon>
        <taxon>Sar</taxon>
        <taxon>Alveolata</taxon>
        <taxon>Ciliophora</taxon>
        <taxon>Intramacronucleata</taxon>
        <taxon>Oligohymenophorea</taxon>
        <taxon>Scuticociliatia</taxon>
        <taxon>Philasterida</taxon>
        <taxon>Pseudocohnilembidae</taxon>
        <taxon>Pseudocohnilembus</taxon>
    </lineage>
</organism>
<sequence length="130" mass="15952">MKKNQLVTSIYYEEEIPNFKISFIMKQPFDSVQLVSYNKICRSSNQNTCLDDLIKDKKYLQENLKIDKKFLENLNFFTENYILKQQYQQKYKIDLTKIQNFKGDQPKRKLEKLRDFYQWERCKDCKCTIF</sequence>
<evidence type="ECO:0000313" key="1">
    <source>
        <dbReference type="EMBL" id="KRX05131.1"/>
    </source>
</evidence>
<name>A0A0V0QS93_PSEPJ</name>
<dbReference type="Proteomes" id="UP000054937">
    <property type="component" value="Unassembled WGS sequence"/>
</dbReference>
<dbReference type="AlphaFoldDB" id="A0A0V0QS93"/>